<dbReference type="Gramene" id="ERM96444">
    <property type="protein sequence ID" value="ERM96444"/>
    <property type="gene ID" value="AMTR_s00001p00251940"/>
</dbReference>
<keyword evidence="4" id="KW-0804">Transcription</keyword>
<dbReference type="GO" id="GO:0003677">
    <property type="term" value="F:DNA binding"/>
    <property type="evidence" value="ECO:0007669"/>
    <property type="project" value="UniProtKB-KW"/>
</dbReference>
<evidence type="ECO:0000256" key="2">
    <source>
        <dbReference type="ARBA" id="ARBA00023015"/>
    </source>
</evidence>
<dbReference type="PANTHER" id="PTHR21654">
    <property type="entry name" value="FI21293P1"/>
    <property type="match status" value="1"/>
</dbReference>
<evidence type="ECO:0000256" key="6">
    <source>
        <dbReference type="SAM" id="MobiDB-lite"/>
    </source>
</evidence>
<keyword evidence="2" id="KW-0805">Transcription regulation</keyword>
<evidence type="ECO:0000259" key="7">
    <source>
        <dbReference type="PROSITE" id="PS50090"/>
    </source>
</evidence>
<dbReference type="Pfam" id="PF13837">
    <property type="entry name" value="Myb_DNA-bind_4"/>
    <property type="match status" value="1"/>
</dbReference>
<dbReference type="GO" id="GO:0005634">
    <property type="term" value="C:nucleus"/>
    <property type="evidence" value="ECO:0007669"/>
    <property type="project" value="UniProtKB-SubCell"/>
</dbReference>
<evidence type="ECO:0000256" key="4">
    <source>
        <dbReference type="ARBA" id="ARBA00023163"/>
    </source>
</evidence>
<feature type="region of interest" description="Disordered" evidence="6">
    <location>
        <begin position="455"/>
        <end position="523"/>
    </location>
</feature>
<evidence type="ECO:0000313" key="8">
    <source>
        <dbReference type="EMBL" id="ERM96444.1"/>
    </source>
</evidence>
<dbReference type="EMBL" id="KI397142">
    <property type="protein sequence ID" value="ERM96444.1"/>
    <property type="molecule type" value="Genomic_DNA"/>
</dbReference>
<evidence type="ECO:0000313" key="9">
    <source>
        <dbReference type="Proteomes" id="UP000017836"/>
    </source>
</evidence>
<accession>W1NMD2</accession>
<feature type="domain" description="Myb-like" evidence="7">
    <location>
        <begin position="318"/>
        <end position="375"/>
    </location>
</feature>
<evidence type="ECO:0000256" key="5">
    <source>
        <dbReference type="ARBA" id="ARBA00023242"/>
    </source>
</evidence>
<protein>
    <recommendedName>
        <fullName evidence="7">Myb-like domain-containing protein</fullName>
    </recommendedName>
</protein>
<dbReference type="AlphaFoldDB" id="W1NMD2"/>
<feature type="region of interest" description="Disordered" evidence="6">
    <location>
        <begin position="409"/>
        <end position="430"/>
    </location>
</feature>
<dbReference type="FunFam" id="1.10.10.60:FF:000092">
    <property type="entry name" value="Trihelix transcription factor GT-2"/>
    <property type="match status" value="1"/>
</dbReference>
<sequence length="549" mass="61949">MQSGYGVPEMQQFMVDGCSLFSIAPTHDQHPLNPKQQQQQQRFSSHLQFFHHQQQQQLVVDPNPSGAAHASDRCSVIDIRGPYHIIHSNNGCRKLGDPTYSRNPTTASKEDISTPKFFEKKLSEAPDSKTTTTTITSYRLFGELEAIYTGSSLPRNSALDLQTASSSALTNDNHTIPPEGHAFQASEKRPSEAEVIPVSKTLPRRNKKNKELVSALSTFFERLVRQVMEHQEILHAKFVEVLEKRDRERQELEDAWRSREAERLGQEAAARTRERTLASVREAAILSFLEKLTGQAPTVPLADGSGGGGGTEMTLSRRWPRAEVQALIRVRTRLEFKFREPGGKGALWEDVSATMAGLGYSRSAKRCKEKWENINKYFRKTKGNARKRPLHSKTCPYFHQLDMLYGKVKGKGGRERHDEEEDRGSDLLEAMVRPDLTLSTHEGKYKGLRLDNFRSDGMDIAESPSKQKTTTVEEDEENPEDEDDDDDYDDGDENNEEEDEEEGEKEMRYEKRLECVGEGEEKGHSLMDLVHKLAGSTSTGAMADDFSGL</sequence>
<comment type="subcellular location">
    <subcellularLocation>
        <location evidence="1">Nucleus</location>
    </subcellularLocation>
</comment>
<proteinExistence type="predicted"/>
<dbReference type="Proteomes" id="UP000017836">
    <property type="component" value="Unassembled WGS sequence"/>
</dbReference>
<reference evidence="9" key="1">
    <citation type="journal article" date="2013" name="Science">
        <title>The Amborella genome and the evolution of flowering plants.</title>
        <authorList>
            <consortium name="Amborella Genome Project"/>
        </authorList>
    </citation>
    <scope>NUCLEOTIDE SEQUENCE [LARGE SCALE GENOMIC DNA]</scope>
</reference>
<evidence type="ECO:0000256" key="1">
    <source>
        <dbReference type="ARBA" id="ARBA00004123"/>
    </source>
</evidence>
<keyword evidence="9" id="KW-1185">Reference proteome</keyword>
<feature type="region of interest" description="Disordered" evidence="6">
    <location>
        <begin position="25"/>
        <end position="45"/>
    </location>
</feature>
<dbReference type="CDD" id="cd12203">
    <property type="entry name" value="GT1"/>
    <property type="match status" value="1"/>
</dbReference>
<dbReference type="InterPro" id="IPR001005">
    <property type="entry name" value="SANT/Myb"/>
</dbReference>
<dbReference type="HOGENOM" id="CLU_496422_0_0_1"/>
<dbReference type="eggNOG" id="KOG4282">
    <property type="taxonomic scope" value="Eukaryota"/>
</dbReference>
<evidence type="ECO:0000256" key="3">
    <source>
        <dbReference type="ARBA" id="ARBA00023125"/>
    </source>
</evidence>
<feature type="region of interest" description="Disordered" evidence="6">
    <location>
        <begin position="169"/>
        <end position="194"/>
    </location>
</feature>
<feature type="compositionally biased region" description="Acidic residues" evidence="6">
    <location>
        <begin position="472"/>
        <end position="504"/>
    </location>
</feature>
<organism evidence="8 9">
    <name type="scientific">Amborella trichopoda</name>
    <dbReference type="NCBI Taxonomy" id="13333"/>
    <lineage>
        <taxon>Eukaryota</taxon>
        <taxon>Viridiplantae</taxon>
        <taxon>Streptophyta</taxon>
        <taxon>Embryophyta</taxon>
        <taxon>Tracheophyta</taxon>
        <taxon>Spermatophyta</taxon>
        <taxon>Magnoliopsida</taxon>
        <taxon>Amborellales</taxon>
        <taxon>Amborellaceae</taxon>
        <taxon>Amborella</taxon>
    </lineage>
</organism>
<gene>
    <name evidence="8" type="ORF">AMTR_s00001p00251940</name>
</gene>
<dbReference type="GO" id="GO:0006355">
    <property type="term" value="P:regulation of DNA-templated transcription"/>
    <property type="evidence" value="ECO:0007669"/>
    <property type="project" value="UniProtKB-ARBA"/>
</dbReference>
<dbReference type="Gene3D" id="1.10.10.60">
    <property type="entry name" value="Homeodomain-like"/>
    <property type="match status" value="1"/>
</dbReference>
<name>W1NMD2_AMBTC</name>
<dbReference type="InterPro" id="IPR044822">
    <property type="entry name" value="Myb_DNA-bind_4"/>
</dbReference>
<dbReference type="PANTHER" id="PTHR21654:SF31">
    <property type="entry name" value="OS02G0104500 PROTEIN"/>
    <property type="match status" value="1"/>
</dbReference>
<feature type="compositionally biased region" description="Low complexity" evidence="6">
    <location>
        <begin position="36"/>
        <end position="45"/>
    </location>
</feature>
<keyword evidence="3" id="KW-0238">DNA-binding</keyword>
<keyword evidence="5" id="KW-0539">Nucleus</keyword>
<dbReference type="PROSITE" id="PS50090">
    <property type="entry name" value="MYB_LIKE"/>
    <property type="match status" value="1"/>
</dbReference>
<feature type="compositionally biased region" description="Basic and acidic residues" evidence="6">
    <location>
        <begin position="505"/>
        <end position="523"/>
    </location>
</feature>